<dbReference type="SUPFAM" id="SSF109604">
    <property type="entry name" value="HD-domain/PDEase-like"/>
    <property type="match status" value="1"/>
</dbReference>
<accession>A0A1H9DBV1</accession>
<evidence type="ECO:0000313" key="2">
    <source>
        <dbReference type="EMBL" id="SEQ10323.1"/>
    </source>
</evidence>
<dbReference type="Gene3D" id="1.10.3210.10">
    <property type="entry name" value="Hypothetical protein af1432"/>
    <property type="match status" value="1"/>
</dbReference>
<reference evidence="2 3" key="1">
    <citation type="submission" date="2016-10" db="EMBL/GenBank/DDBJ databases">
        <authorList>
            <person name="de Groot N.N."/>
        </authorList>
    </citation>
    <scope>NUCLEOTIDE SEQUENCE [LARGE SCALE GENOMIC DNA]</scope>
    <source>
        <strain evidence="2 3">A52C2</strain>
    </source>
</reference>
<dbReference type="CDD" id="cd00077">
    <property type="entry name" value="HDc"/>
    <property type="match status" value="1"/>
</dbReference>
<dbReference type="EMBL" id="FOFG01000002">
    <property type="protein sequence ID" value="SEQ10323.1"/>
    <property type="molecule type" value="Genomic_DNA"/>
</dbReference>
<protein>
    <submittedName>
        <fullName evidence="2">Metal dependent phosphohydrolase</fullName>
    </submittedName>
</protein>
<dbReference type="AlphaFoldDB" id="A0A1H9DBV1"/>
<dbReference type="SMART" id="SM00471">
    <property type="entry name" value="HDc"/>
    <property type="match status" value="1"/>
</dbReference>
<sequence length="190" mass="21099">MNGAISLISRAAHFAALRHTGQKKKGASQPPYINHLTEVACLVAEANGPDDAELIAAAWLHDVVEDGHASLAEITDRFGEDVATLVGELTDDMSLPSDERKQRQVDEIARKSPRARLLKLADKVSNLGEIERDPPEDWSEEKRRAYADWGKKVVDAGCRNLNGELEDRFNATYAAITRQSRENRPIVTER</sequence>
<feature type="domain" description="HD/PDEase" evidence="1">
    <location>
        <begin position="28"/>
        <end position="136"/>
    </location>
</feature>
<dbReference type="RefSeq" id="WP_092495550.1">
    <property type="nucleotide sequence ID" value="NZ_FOFG01000002.1"/>
</dbReference>
<dbReference type="PANTHER" id="PTHR46246">
    <property type="entry name" value="GUANOSINE-3',5'-BIS(DIPHOSPHATE) 3'-PYROPHOSPHOHYDROLASE MESH1"/>
    <property type="match status" value="1"/>
</dbReference>
<dbReference type="STRING" id="1855383.SAMN05216548_102399"/>
<dbReference type="GO" id="GO:0008893">
    <property type="term" value="F:guanosine-3',5'-bis(diphosphate) 3'-diphosphatase activity"/>
    <property type="evidence" value="ECO:0007669"/>
    <property type="project" value="TreeGrafter"/>
</dbReference>
<keyword evidence="2" id="KW-0378">Hydrolase</keyword>
<evidence type="ECO:0000259" key="1">
    <source>
        <dbReference type="SMART" id="SM00471"/>
    </source>
</evidence>
<dbReference type="InterPro" id="IPR052194">
    <property type="entry name" value="MESH1"/>
</dbReference>
<organism evidence="2 3">
    <name type="scientific">Faunimonas pinastri</name>
    <dbReference type="NCBI Taxonomy" id="1855383"/>
    <lineage>
        <taxon>Bacteria</taxon>
        <taxon>Pseudomonadati</taxon>
        <taxon>Pseudomonadota</taxon>
        <taxon>Alphaproteobacteria</taxon>
        <taxon>Hyphomicrobiales</taxon>
        <taxon>Afifellaceae</taxon>
        <taxon>Faunimonas</taxon>
    </lineage>
</organism>
<name>A0A1H9DBV1_9HYPH</name>
<proteinExistence type="predicted"/>
<dbReference type="Pfam" id="PF13328">
    <property type="entry name" value="HD_4"/>
    <property type="match status" value="1"/>
</dbReference>
<dbReference type="PANTHER" id="PTHR46246:SF1">
    <property type="entry name" value="GUANOSINE-3',5'-BIS(DIPHOSPHATE) 3'-PYROPHOSPHOHYDROLASE MESH1"/>
    <property type="match status" value="1"/>
</dbReference>
<evidence type="ECO:0000313" key="3">
    <source>
        <dbReference type="Proteomes" id="UP000199647"/>
    </source>
</evidence>
<dbReference type="InterPro" id="IPR003607">
    <property type="entry name" value="HD/PDEase_dom"/>
</dbReference>
<dbReference type="OrthoDB" id="9802385at2"/>
<gene>
    <name evidence="2" type="ORF">SAMN05216548_102399</name>
</gene>
<dbReference type="Proteomes" id="UP000199647">
    <property type="component" value="Unassembled WGS sequence"/>
</dbReference>
<keyword evidence="3" id="KW-1185">Reference proteome</keyword>